<sequence>LFLDRPPSRIPRGDLWGGGQRGQWHGGGAYSETARGSQGGPLGGQAKGQEATAAGRRLSLYLRRSPAMAARAIPRASVA</sequence>
<evidence type="ECO:0000313" key="2">
    <source>
        <dbReference type="EMBL" id="JAC79306.1"/>
    </source>
</evidence>
<feature type="non-terminal residue" evidence="2">
    <location>
        <position position="79"/>
    </location>
</feature>
<evidence type="ECO:0000256" key="1">
    <source>
        <dbReference type="SAM" id="MobiDB-lite"/>
    </source>
</evidence>
<feature type="non-terminal residue" evidence="2">
    <location>
        <position position="1"/>
    </location>
</feature>
<accession>A0A061S958</accession>
<feature type="region of interest" description="Disordered" evidence="1">
    <location>
        <begin position="1"/>
        <end position="50"/>
    </location>
</feature>
<gene>
    <name evidence="2" type="ORF">TSPGSL018_13038</name>
</gene>
<reference evidence="2" key="1">
    <citation type="submission" date="2014-05" db="EMBL/GenBank/DDBJ databases">
        <title>The transcriptome of the halophilic microalga Tetraselmis sp. GSL018 isolated from the Great Salt Lake, Utah.</title>
        <authorList>
            <person name="Jinkerson R.E."/>
            <person name="D'Adamo S."/>
            <person name="Posewitz M.C."/>
        </authorList>
    </citation>
    <scope>NUCLEOTIDE SEQUENCE</scope>
    <source>
        <strain evidence="2">GSL018</strain>
    </source>
</reference>
<dbReference type="EMBL" id="GBEZ01006065">
    <property type="protein sequence ID" value="JAC79306.1"/>
    <property type="molecule type" value="Transcribed_RNA"/>
</dbReference>
<organism evidence="2">
    <name type="scientific">Tetraselmis sp. GSL018</name>
    <dbReference type="NCBI Taxonomy" id="582737"/>
    <lineage>
        <taxon>Eukaryota</taxon>
        <taxon>Viridiplantae</taxon>
        <taxon>Chlorophyta</taxon>
        <taxon>core chlorophytes</taxon>
        <taxon>Chlorodendrophyceae</taxon>
        <taxon>Chlorodendrales</taxon>
        <taxon>Chlorodendraceae</taxon>
        <taxon>Tetraselmis</taxon>
    </lineage>
</organism>
<protein>
    <submittedName>
        <fullName evidence="2">Uncharacterized protein</fullName>
    </submittedName>
</protein>
<proteinExistence type="predicted"/>
<dbReference type="AlphaFoldDB" id="A0A061S958"/>
<feature type="compositionally biased region" description="Gly residues" evidence="1">
    <location>
        <begin position="15"/>
        <end position="29"/>
    </location>
</feature>
<feature type="compositionally biased region" description="Gly residues" evidence="1">
    <location>
        <begin position="37"/>
        <end position="46"/>
    </location>
</feature>
<name>A0A061S958_9CHLO</name>